<dbReference type="InterPro" id="IPR001764">
    <property type="entry name" value="Glyco_hydro_3_N"/>
</dbReference>
<keyword evidence="4" id="KW-0732">Signal</keyword>
<gene>
    <name evidence="9" type="ORF">R4Z09_13025</name>
</gene>
<dbReference type="InterPro" id="IPR017853">
    <property type="entry name" value="GH"/>
</dbReference>
<evidence type="ECO:0000259" key="7">
    <source>
        <dbReference type="Pfam" id="PF00933"/>
    </source>
</evidence>
<protein>
    <recommendedName>
        <fullName evidence="3">beta-glucosidase</fullName>
        <ecNumber evidence="3">3.2.1.21</ecNumber>
    </recommendedName>
</protein>
<evidence type="ECO:0000256" key="3">
    <source>
        <dbReference type="ARBA" id="ARBA00012744"/>
    </source>
</evidence>
<organism evidence="9 10">
    <name type="scientific">Niallia oryzisoli</name>
    <dbReference type="NCBI Taxonomy" id="1737571"/>
    <lineage>
        <taxon>Bacteria</taxon>
        <taxon>Bacillati</taxon>
        <taxon>Bacillota</taxon>
        <taxon>Bacilli</taxon>
        <taxon>Bacillales</taxon>
        <taxon>Bacillaceae</taxon>
        <taxon>Niallia</taxon>
    </lineage>
</organism>
<dbReference type="Gene3D" id="3.20.20.300">
    <property type="entry name" value="Glycoside hydrolase, family 3, N-terminal domain"/>
    <property type="match status" value="1"/>
</dbReference>
<feature type="domain" description="Glycoside hydrolase family 3 C-terminal" evidence="8">
    <location>
        <begin position="478"/>
        <end position="672"/>
    </location>
</feature>
<evidence type="ECO:0000256" key="5">
    <source>
        <dbReference type="ARBA" id="ARBA00022801"/>
    </source>
</evidence>
<evidence type="ECO:0000256" key="4">
    <source>
        <dbReference type="ARBA" id="ARBA00022729"/>
    </source>
</evidence>
<accession>A0ABZ2CPE0</accession>
<name>A0ABZ2CPE0_9BACI</name>
<proteinExistence type="inferred from homology"/>
<dbReference type="EC" id="3.2.1.21" evidence="3"/>
<evidence type="ECO:0000313" key="10">
    <source>
        <dbReference type="Proteomes" id="UP001357223"/>
    </source>
</evidence>
<dbReference type="InterPro" id="IPR051915">
    <property type="entry name" value="Cellulose_Degrad_GH3"/>
</dbReference>
<evidence type="ECO:0000256" key="6">
    <source>
        <dbReference type="ARBA" id="ARBA00023295"/>
    </source>
</evidence>
<keyword evidence="5 9" id="KW-0378">Hydrolase</keyword>
<dbReference type="PANTHER" id="PTHR30620:SF16">
    <property type="entry name" value="LYSOSOMAL BETA GLUCOSIDASE"/>
    <property type="match status" value="1"/>
</dbReference>
<feature type="domain" description="Glycoside hydrolase family 3 N-terminal" evidence="7">
    <location>
        <begin position="182"/>
        <end position="438"/>
    </location>
</feature>
<dbReference type="Gene3D" id="3.40.50.1700">
    <property type="entry name" value="Glycoside hydrolase family 3 C-terminal domain"/>
    <property type="match status" value="1"/>
</dbReference>
<evidence type="ECO:0000259" key="8">
    <source>
        <dbReference type="Pfam" id="PF01915"/>
    </source>
</evidence>
<dbReference type="GO" id="GO:0016787">
    <property type="term" value="F:hydrolase activity"/>
    <property type="evidence" value="ECO:0007669"/>
    <property type="project" value="UniProtKB-KW"/>
</dbReference>
<dbReference type="PANTHER" id="PTHR30620">
    <property type="entry name" value="PERIPLASMIC BETA-GLUCOSIDASE-RELATED"/>
    <property type="match status" value="1"/>
</dbReference>
<evidence type="ECO:0000313" key="9">
    <source>
        <dbReference type="EMBL" id="WVX83827.1"/>
    </source>
</evidence>
<keyword evidence="6" id="KW-0326">Glycosidase</keyword>
<dbReference type="SUPFAM" id="SSF51445">
    <property type="entry name" value="(Trans)glycosidases"/>
    <property type="match status" value="1"/>
</dbReference>
<dbReference type="Pfam" id="PF01915">
    <property type="entry name" value="Glyco_hydro_3_C"/>
    <property type="match status" value="1"/>
</dbReference>
<sequence length="694" mass="77847">MNFKRRKALTFLITIVLSLLFVIPLVNAENVHPKVLARVKETLTVNGKVFKDLNSNGNLDDYENWELPVEKRVADLISKMTLEEKAGLMIIPEFRDIEGSKMEQPNNLIDQHVRYFIYRKLPSVDVIANTNNQLQERTERTRLGIPAVLISNPRNHATTIADIAKIEEAKDYYIPAKDEPGQFTIFPDSLGLAATRDLDLIREFAQIARKEWTSSGLRKMYGYNADVATQPLWSRILETFGEDPKLVSDINYTLIKGFQGEYLNENSVSLSTKHFPGGGSRYLGKDPHFAEGNFNIYPTKGSLQKYHLPPFKAAIEAGTTSIIPYYAYPSNISADQGLPPFNENQQFEEVGFVFNKAFITDLLREKLGFKGYVNTDTGAAVGMAWGVKDLPIEGRVAKALEAGANIFSGQKDPQPIIHAVEQGLVSEEKINRSVAYLLTEMMNLGLFENPYVDSKRAIEVVNNPASKEKADLVHRKSIILLRNDQKLLPLNDKKIKDMKLYVESFPSGEQNANTIAFKETIQKYDPDITLTDHLKEATHALVWIKPKQDLLSKQPSISIGPDTNIHNKSRIIEIQKTVPTLTVINFSSPWLIQEIEPNAAAVIGTFGVKTEALIDVIRGKFNPIGKLPLTIPASKEALVIDKMDVPGFDEAPSYVYQAQSGDKYGYGFGLSYNKEHKKAKSVDISEILRNIFKN</sequence>
<evidence type="ECO:0000256" key="1">
    <source>
        <dbReference type="ARBA" id="ARBA00000448"/>
    </source>
</evidence>
<dbReference type="InterPro" id="IPR036881">
    <property type="entry name" value="Glyco_hydro_3_C_sf"/>
</dbReference>
<dbReference type="InterPro" id="IPR002772">
    <property type="entry name" value="Glyco_hydro_3_C"/>
</dbReference>
<dbReference type="InterPro" id="IPR036962">
    <property type="entry name" value="Glyco_hydro_3_N_sf"/>
</dbReference>
<dbReference type="RefSeq" id="WP_338452699.1">
    <property type="nucleotide sequence ID" value="NZ_CP137640.1"/>
</dbReference>
<dbReference type="Proteomes" id="UP001357223">
    <property type="component" value="Chromosome"/>
</dbReference>
<keyword evidence="10" id="KW-1185">Reference proteome</keyword>
<comment type="catalytic activity">
    <reaction evidence="1">
        <text>Hydrolysis of terminal, non-reducing beta-D-glucosyl residues with release of beta-D-glucose.</text>
        <dbReference type="EC" id="3.2.1.21"/>
    </reaction>
</comment>
<dbReference type="SUPFAM" id="SSF52279">
    <property type="entry name" value="Beta-D-glucan exohydrolase, C-terminal domain"/>
    <property type="match status" value="1"/>
</dbReference>
<reference evidence="9 10" key="1">
    <citation type="submission" date="2023-10" db="EMBL/GenBank/DDBJ databases">
        <title>Niallia locisalis sp.nov. isolated from a salt pond sample.</title>
        <authorList>
            <person name="Li X.-J."/>
            <person name="Dong L."/>
        </authorList>
    </citation>
    <scope>NUCLEOTIDE SEQUENCE [LARGE SCALE GENOMIC DNA]</scope>
    <source>
        <strain evidence="9 10">DSM 29761</strain>
    </source>
</reference>
<comment type="similarity">
    <text evidence="2">Belongs to the glycosyl hydrolase 3 family.</text>
</comment>
<evidence type="ECO:0000256" key="2">
    <source>
        <dbReference type="ARBA" id="ARBA00005336"/>
    </source>
</evidence>
<dbReference type="Pfam" id="PF00933">
    <property type="entry name" value="Glyco_hydro_3"/>
    <property type="match status" value="1"/>
</dbReference>
<dbReference type="EMBL" id="CP137640">
    <property type="protein sequence ID" value="WVX83827.1"/>
    <property type="molecule type" value="Genomic_DNA"/>
</dbReference>